<comment type="caution">
    <text evidence="3">The sequence shown here is derived from an EMBL/GenBank/DDBJ whole genome shotgun (WGS) entry which is preliminary data.</text>
</comment>
<evidence type="ECO:0000313" key="3">
    <source>
        <dbReference type="EMBL" id="KAL0491247.1"/>
    </source>
</evidence>
<dbReference type="PANTHER" id="PTHR10857">
    <property type="entry name" value="COPINE"/>
    <property type="match status" value="1"/>
</dbReference>
<dbReference type="GO" id="GO:0005886">
    <property type="term" value="C:plasma membrane"/>
    <property type="evidence" value="ECO:0007669"/>
    <property type="project" value="TreeGrafter"/>
</dbReference>
<feature type="compositionally biased region" description="Polar residues" evidence="1">
    <location>
        <begin position="552"/>
        <end position="562"/>
    </location>
</feature>
<accession>A0AAW2ZQ13</accession>
<feature type="compositionally biased region" description="Basic and acidic residues" evidence="1">
    <location>
        <begin position="492"/>
        <end position="502"/>
    </location>
</feature>
<dbReference type="PROSITE" id="PS50234">
    <property type="entry name" value="VWFA"/>
    <property type="match status" value="1"/>
</dbReference>
<proteinExistence type="predicted"/>
<dbReference type="PANTHER" id="PTHR10857:SF106">
    <property type="entry name" value="C2 DOMAIN-CONTAINING PROTEIN"/>
    <property type="match status" value="1"/>
</dbReference>
<evidence type="ECO:0000259" key="2">
    <source>
        <dbReference type="PROSITE" id="PS50234"/>
    </source>
</evidence>
<feature type="compositionally biased region" description="Low complexity" evidence="1">
    <location>
        <begin position="635"/>
        <end position="656"/>
    </location>
</feature>
<keyword evidence="3" id="KW-0675">Receptor</keyword>
<gene>
    <name evidence="3" type="ORF">AKO1_009941</name>
</gene>
<dbReference type="InterPro" id="IPR002035">
    <property type="entry name" value="VWF_A"/>
</dbReference>
<dbReference type="GO" id="GO:0005544">
    <property type="term" value="F:calcium-dependent phospholipid binding"/>
    <property type="evidence" value="ECO:0007669"/>
    <property type="project" value="InterPro"/>
</dbReference>
<feature type="domain" description="VWFA" evidence="2">
    <location>
        <begin position="259"/>
        <end position="449"/>
    </location>
</feature>
<name>A0AAW2ZQ13_9EUKA</name>
<dbReference type="SUPFAM" id="SSF53300">
    <property type="entry name" value="vWA-like"/>
    <property type="match status" value="1"/>
</dbReference>
<dbReference type="Pfam" id="PF07002">
    <property type="entry name" value="Copine"/>
    <property type="match status" value="1"/>
</dbReference>
<evidence type="ECO:0000313" key="4">
    <source>
        <dbReference type="Proteomes" id="UP001431209"/>
    </source>
</evidence>
<dbReference type="Proteomes" id="UP001431209">
    <property type="component" value="Unassembled WGS sequence"/>
</dbReference>
<reference evidence="3 4" key="1">
    <citation type="submission" date="2024-03" db="EMBL/GenBank/DDBJ databases">
        <title>The Acrasis kona genome and developmental transcriptomes reveal deep origins of eukaryotic multicellular pathways.</title>
        <authorList>
            <person name="Sheikh S."/>
            <person name="Fu C.-J."/>
            <person name="Brown M.W."/>
            <person name="Baldauf S.L."/>
        </authorList>
    </citation>
    <scope>NUCLEOTIDE SEQUENCE [LARGE SCALE GENOMIC DNA]</scope>
    <source>
        <strain evidence="3 4">ATCC MYA-3509</strain>
    </source>
</reference>
<dbReference type="AlphaFoldDB" id="A0AAW2ZQ13"/>
<sequence length="735" mass="81986">MTTFKRQKGYRPNIFITLSCQNISTVNTSVSMTVTDNQSGLVEQSTETVHNLYAVFQTQLKFPFNFSHPQTLRFKILHNSQEFGQVESLLSDVLLSENSTKLLSINGVSLTVRAEEEQGYCHVAEVHLKGSLEKRHIFLKPHVKLRISSSKVSGEIYYESEVQKGTSVQWAGFHLLPLQLSDSSNFDQKLRFDVIECRSKDELVGSAHLSARDVVETMLYPITIETLKGRPSGTITPCGGSIKKNPSFLDFLCGGYRMELSVAIDFTSSNGDSNAHNSLHGLSSDYEKAMRSVAKVISSYGSESFSVYGFGASIPPQYEISHCFNTSLGGSAKVSGIEDAVKTYRECLSKVRLSGPTNFAQIIHHARAHQEPNSYQILLILTDGVVTDVDATLNEINQCRSCPISIVIVGIGKDDSMHQIDQILTPKNKERDIITFVPFEKINESLDKVPYQMLSYADLVNLKPNQPSSRSSVPNNSNHNSVKSIYNLQESTNEHDQPTDREGQEEEDDDIRYMASVKLQICDYEPAAPIIQLSPKASQFASIVDEVLKRNASPTSNQSSPAVTDGDIRTSPVNIGPTPKELPNVNNYEPSPPVTQQTQAPPEYNPRSSINQSLNSTMTQPPSHQYSTPPPQYNSPPQQYNSPPPQFNQQNTFNPYIPNNQPPYMQNYAPNPYANNQLPNYTQQPPYYASPPPQPYGTQPMNYPPPQQMNYPSYQPPPNGYMQPSYPSYPNYPPQ</sequence>
<dbReference type="InterPro" id="IPR045052">
    <property type="entry name" value="Copine"/>
</dbReference>
<dbReference type="InterPro" id="IPR010734">
    <property type="entry name" value="Copine_C"/>
</dbReference>
<feature type="region of interest" description="Disordered" evidence="1">
    <location>
        <begin position="551"/>
        <end position="735"/>
    </location>
</feature>
<dbReference type="GO" id="GO:0071277">
    <property type="term" value="P:cellular response to calcium ion"/>
    <property type="evidence" value="ECO:0007669"/>
    <property type="project" value="TreeGrafter"/>
</dbReference>
<keyword evidence="4" id="KW-1185">Reference proteome</keyword>
<protein>
    <submittedName>
        <fullName evidence="3">Nicotinic receptor-associated protein</fullName>
    </submittedName>
</protein>
<feature type="compositionally biased region" description="Polar residues" evidence="1">
    <location>
        <begin position="584"/>
        <end position="624"/>
    </location>
</feature>
<feature type="region of interest" description="Disordered" evidence="1">
    <location>
        <begin position="489"/>
        <end position="508"/>
    </location>
</feature>
<dbReference type="Gene3D" id="3.40.50.410">
    <property type="entry name" value="von Willebrand factor, type A domain"/>
    <property type="match status" value="1"/>
</dbReference>
<feature type="compositionally biased region" description="Polar residues" evidence="1">
    <location>
        <begin position="673"/>
        <end position="682"/>
    </location>
</feature>
<organism evidence="3 4">
    <name type="scientific">Acrasis kona</name>
    <dbReference type="NCBI Taxonomy" id="1008807"/>
    <lineage>
        <taxon>Eukaryota</taxon>
        <taxon>Discoba</taxon>
        <taxon>Heterolobosea</taxon>
        <taxon>Tetramitia</taxon>
        <taxon>Eutetramitia</taxon>
        <taxon>Acrasidae</taxon>
        <taxon>Acrasis</taxon>
    </lineage>
</organism>
<dbReference type="SMART" id="SM00327">
    <property type="entry name" value="VWA"/>
    <property type="match status" value="1"/>
</dbReference>
<dbReference type="InterPro" id="IPR036465">
    <property type="entry name" value="vWFA_dom_sf"/>
</dbReference>
<dbReference type="EMBL" id="JAOPGA020001779">
    <property type="protein sequence ID" value="KAL0491247.1"/>
    <property type="molecule type" value="Genomic_DNA"/>
</dbReference>
<evidence type="ECO:0000256" key="1">
    <source>
        <dbReference type="SAM" id="MobiDB-lite"/>
    </source>
</evidence>